<protein>
    <submittedName>
        <fullName evidence="1">Uncharacterized protein</fullName>
    </submittedName>
</protein>
<dbReference type="EMBL" id="CP021056">
    <property type="protein sequence ID" value="QXE22385.1"/>
    <property type="molecule type" value="Genomic_DNA"/>
</dbReference>
<keyword evidence="2" id="KW-1185">Reference proteome</keyword>
<dbReference type="Proteomes" id="UP000683511">
    <property type="component" value="Chromosome"/>
</dbReference>
<sequence>MLLKLVLLIFGEQLCLNRQFTNMQSNQETGSFDLFLPEFAQKYSRYLEKF</sequence>
<organism evidence="1 2">
    <name type="scientific">Richelia sinica FACHB-800</name>
    <dbReference type="NCBI Taxonomy" id="1357546"/>
    <lineage>
        <taxon>Bacteria</taxon>
        <taxon>Bacillati</taxon>
        <taxon>Cyanobacteriota</taxon>
        <taxon>Cyanophyceae</taxon>
        <taxon>Nostocales</taxon>
        <taxon>Nostocaceae</taxon>
        <taxon>Richelia</taxon>
    </lineage>
</organism>
<accession>A0A975T5P9</accession>
<name>A0A975T5P9_9NOST</name>
<evidence type="ECO:0000313" key="1">
    <source>
        <dbReference type="EMBL" id="QXE22385.1"/>
    </source>
</evidence>
<proteinExistence type="predicted"/>
<evidence type="ECO:0000313" key="2">
    <source>
        <dbReference type="Proteomes" id="UP000683511"/>
    </source>
</evidence>
<dbReference type="KEGG" id="rsin:B6N60_01068"/>
<gene>
    <name evidence="1" type="ORF">B6N60_01068</name>
</gene>
<dbReference type="AlphaFoldDB" id="A0A975T5P9"/>
<reference evidence="1" key="1">
    <citation type="submission" date="2017-04" db="EMBL/GenBank/DDBJ databases">
        <title>Genome deletions in a multicellular cyanobacterial endosymbiont for morphological adaptation in marine diatoms.</title>
        <authorList>
            <person name="Wang Y."/>
            <person name="Gao H."/>
            <person name="Li R."/>
            <person name="Xu X."/>
        </authorList>
    </citation>
    <scope>NUCLEOTIDE SEQUENCE</scope>
    <source>
        <strain evidence="1">FACHB 800</strain>
    </source>
</reference>